<protein>
    <submittedName>
        <fullName evidence="1">Uncharacterized protein</fullName>
    </submittedName>
</protein>
<dbReference type="RefSeq" id="WP_379954899.1">
    <property type="nucleotide sequence ID" value="NZ_JAUYVI010000002.1"/>
</dbReference>
<accession>A0ABU0YJX1</accession>
<proteinExistence type="predicted"/>
<name>A0ABU0YJX1_9PROT</name>
<sequence>MARMRRVVEHLARAWRHSPAEGLESILTGNPDTTALAAQDVASSGGGAEGAPKPFWSVKARQIDLWSLLLHHLIADIEKANLHPLWTSGGPEFDRQVARALWRIGPESNEHSASSNAPTQDASLPAQAVTLAKVISSYQDRVHRLESRLTPTASYPGRLISHSHDPLRLRRAGKAAWVAFIYPLLDTSMIKPGGVEEVLDGAWELIVTLGYVEMDLRFKDGDSWTEYNTRFGFGSLREAVVSGLERAARRIGMVDVFGADPETFLEGIFFSLQKLGLNVEPQDRQRIQGIVSSLAPVRAIGLLHPAIELDIAEGAPKELIDLAVALFPGSADFPALNDNTLFQAIDGDLSALASGAEIAEPRERQSFAQHVELFCRCMRATLVEPFTAWDLPPGRSTELLRQLMKLDASNWWREAARRSIWLTLRLFGSSALKRRHAELDPHFASVLQQYTITPEGWESHRADCRLAPRTGSYSEAQSRATIESLVRYFWDRLIFIAVEPDGPNHLAHGRGIADFTAEGALLRFMALFREFRAPVPPKPLGDPTIERETDRTMREALSSGDVLNPFANFLIWQVLLQRLRHLAERAGGQEADDQSWFDTARISGALGFCADYLFGQTTGLSQVPLSSYPELHHPAIPPAIALWKKARDAEDVRDKLADWARRQGDAAALDRLYSTREALNRTVRHHLQDMMSPGYLPRMLNESRAREAADYWRSPD</sequence>
<dbReference type="Proteomes" id="UP001230156">
    <property type="component" value="Unassembled WGS sequence"/>
</dbReference>
<dbReference type="EMBL" id="JAUYVI010000002">
    <property type="protein sequence ID" value="MDQ7247497.1"/>
    <property type="molecule type" value="Genomic_DNA"/>
</dbReference>
<comment type="caution">
    <text evidence="1">The sequence shown here is derived from an EMBL/GenBank/DDBJ whole genome shotgun (WGS) entry which is preliminary data.</text>
</comment>
<evidence type="ECO:0000313" key="2">
    <source>
        <dbReference type="Proteomes" id="UP001230156"/>
    </source>
</evidence>
<gene>
    <name evidence="1" type="ORF">Q8A70_07450</name>
</gene>
<organism evidence="1 2">
    <name type="scientific">Dongia sedimenti</name>
    <dbReference type="NCBI Taxonomy" id="3064282"/>
    <lineage>
        <taxon>Bacteria</taxon>
        <taxon>Pseudomonadati</taxon>
        <taxon>Pseudomonadota</taxon>
        <taxon>Alphaproteobacteria</taxon>
        <taxon>Rhodospirillales</taxon>
        <taxon>Dongiaceae</taxon>
        <taxon>Dongia</taxon>
    </lineage>
</organism>
<keyword evidence="2" id="KW-1185">Reference proteome</keyword>
<evidence type="ECO:0000313" key="1">
    <source>
        <dbReference type="EMBL" id="MDQ7247497.1"/>
    </source>
</evidence>
<reference evidence="2" key="1">
    <citation type="submission" date="2023-08" db="EMBL/GenBank/DDBJ databases">
        <title>Rhodospirillaceae gen. nov., a novel taxon isolated from the Yangtze River Yuezi River estuary sludge.</title>
        <authorList>
            <person name="Ruan L."/>
        </authorList>
    </citation>
    <scope>NUCLEOTIDE SEQUENCE [LARGE SCALE GENOMIC DNA]</scope>
    <source>
        <strain evidence="2">R-7</strain>
    </source>
</reference>